<dbReference type="EMBL" id="HACA01017704">
    <property type="protein sequence ID" value="CDW35065.1"/>
    <property type="molecule type" value="Transcribed_RNA"/>
</dbReference>
<name>A0A0K2UAH2_LEPSM</name>
<sequence length="18" mass="2237">MCCFNLKLLDFDVMSYFF</sequence>
<organism evidence="1">
    <name type="scientific">Lepeophtheirus salmonis</name>
    <name type="common">Salmon louse</name>
    <name type="synonym">Caligus salmonis</name>
    <dbReference type="NCBI Taxonomy" id="72036"/>
    <lineage>
        <taxon>Eukaryota</taxon>
        <taxon>Metazoa</taxon>
        <taxon>Ecdysozoa</taxon>
        <taxon>Arthropoda</taxon>
        <taxon>Crustacea</taxon>
        <taxon>Multicrustacea</taxon>
        <taxon>Hexanauplia</taxon>
        <taxon>Copepoda</taxon>
        <taxon>Siphonostomatoida</taxon>
        <taxon>Caligidae</taxon>
        <taxon>Lepeophtheirus</taxon>
    </lineage>
</organism>
<protein>
    <submittedName>
        <fullName evidence="1">Uncharacterized protein</fullName>
    </submittedName>
</protein>
<evidence type="ECO:0000313" key="1">
    <source>
        <dbReference type="EMBL" id="CDW35065.1"/>
    </source>
</evidence>
<proteinExistence type="predicted"/>
<reference evidence="1" key="1">
    <citation type="submission" date="2014-05" db="EMBL/GenBank/DDBJ databases">
        <authorList>
            <person name="Chronopoulou M."/>
        </authorList>
    </citation>
    <scope>NUCLEOTIDE SEQUENCE</scope>
    <source>
        <tissue evidence="1">Whole organism</tissue>
    </source>
</reference>
<accession>A0A0K2UAH2</accession>
<dbReference type="AlphaFoldDB" id="A0A0K2UAH2"/>